<organism evidence="9 10">
    <name type="scientific">Paenibacillus glycanilyticus</name>
    <dbReference type="NCBI Taxonomy" id="126569"/>
    <lineage>
        <taxon>Bacteria</taxon>
        <taxon>Bacillati</taxon>
        <taxon>Bacillota</taxon>
        <taxon>Bacilli</taxon>
        <taxon>Bacillales</taxon>
        <taxon>Paenibacillaceae</taxon>
        <taxon>Paenibacillus</taxon>
    </lineage>
</organism>
<evidence type="ECO:0000259" key="8">
    <source>
        <dbReference type="PROSITE" id="PS50928"/>
    </source>
</evidence>
<keyword evidence="3" id="KW-1003">Cell membrane</keyword>
<evidence type="ECO:0000256" key="4">
    <source>
        <dbReference type="ARBA" id="ARBA00022692"/>
    </source>
</evidence>
<dbReference type="Pfam" id="PF00528">
    <property type="entry name" value="BPD_transp_1"/>
    <property type="match status" value="1"/>
</dbReference>
<dbReference type="SUPFAM" id="SSF161098">
    <property type="entry name" value="MetI-like"/>
    <property type="match status" value="1"/>
</dbReference>
<comment type="subcellular location">
    <subcellularLocation>
        <location evidence="1 7">Cell membrane</location>
        <topology evidence="1 7">Multi-pass membrane protein</topology>
    </subcellularLocation>
</comment>
<feature type="transmembrane region" description="Helical" evidence="7">
    <location>
        <begin position="239"/>
        <end position="260"/>
    </location>
</feature>
<dbReference type="EMBL" id="BSSQ01000035">
    <property type="protein sequence ID" value="GLX71480.1"/>
    <property type="molecule type" value="Genomic_DNA"/>
</dbReference>
<dbReference type="RefSeq" id="WP_015844175.1">
    <property type="nucleotide sequence ID" value="NZ_BSSQ01000035.1"/>
</dbReference>
<dbReference type="InterPro" id="IPR035906">
    <property type="entry name" value="MetI-like_sf"/>
</dbReference>
<evidence type="ECO:0000313" key="10">
    <source>
        <dbReference type="Proteomes" id="UP001157114"/>
    </source>
</evidence>
<proteinExistence type="inferred from homology"/>
<evidence type="ECO:0000256" key="7">
    <source>
        <dbReference type="RuleBase" id="RU363032"/>
    </source>
</evidence>
<accession>A0ABQ6GML0</accession>
<keyword evidence="4 7" id="KW-0812">Transmembrane</keyword>
<dbReference type="Proteomes" id="UP001157114">
    <property type="component" value="Unassembled WGS sequence"/>
</dbReference>
<keyword evidence="2 7" id="KW-0813">Transport</keyword>
<dbReference type="PANTHER" id="PTHR43744:SF12">
    <property type="entry name" value="ABC TRANSPORTER PERMEASE PROTEIN MG189-RELATED"/>
    <property type="match status" value="1"/>
</dbReference>
<feature type="domain" description="ABC transmembrane type-1" evidence="8">
    <location>
        <begin position="70"/>
        <end position="260"/>
    </location>
</feature>
<comment type="similarity">
    <text evidence="7">Belongs to the binding-protein-dependent transport system permease family.</text>
</comment>
<name>A0ABQ6GML0_9BACL</name>
<feature type="transmembrane region" description="Helical" evidence="7">
    <location>
        <begin position="9"/>
        <end position="30"/>
    </location>
</feature>
<dbReference type="InterPro" id="IPR000515">
    <property type="entry name" value="MetI-like"/>
</dbReference>
<evidence type="ECO:0000256" key="5">
    <source>
        <dbReference type="ARBA" id="ARBA00022989"/>
    </source>
</evidence>
<evidence type="ECO:0000256" key="3">
    <source>
        <dbReference type="ARBA" id="ARBA00022475"/>
    </source>
</evidence>
<keyword evidence="6 7" id="KW-0472">Membrane</keyword>
<evidence type="ECO:0000256" key="6">
    <source>
        <dbReference type="ARBA" id="ARBA00023136"/>
    </source>
</evidence>
<feature type="transmembrane region" description="Helical" evidence="7">
    <location>
        <begin position="141"/>
        <end position="160"/>
    </location>
</feature>
<gene>
    <name evidence="9" type="ORF">MU1_58300</name>
</gene>
<feature type="transmembrane region" description="Helical" evidence="7">
    <location>
        <begin position="76"/>
        <end position="95"/>
    </location>
</feature>
<keyword evidence="5 7" id="KW-1133">Transmembrane helix</keyword>
<protein>
    <submittedName>
        <fullName evidence="9">Sugar ABC transporter permease</fullName>
    </submittedName>
</protein>
<reference evidence="9 10" key="1">
    <citation type="submission" date="2023-03" db="EMBL/GenBank/DDBJ databases">
        <title>Draft genome sequence of the bacteria which degrade cell wall of Tricholomamatutake.</title>
        <authorList>
            <person name="Konishi Y."/>
            <person name="Fukuta Y."/>
            <person name="Shirasaka N."/>
        </authorList>
    </citation>
    <scope>NUCLEOTIDE SEQUENCE [LARGE SCALE GENOMIC DNA]</scope>
    <source>
        <strain evidence="10">mu1</strain>
    </source>
</reference>
<comment type="caution">
    <text evidence="9">The sequence shown here is derived from an EMBL/GenBank/DDBJ whole genome shotgun (WGS) entry which is preliminary data.</text>
</comment>
<dbReference type="Gene3D" id="1.10.3720.10">
    <property type="entry name" value="MetI-like"/>
    <property type="match status" value="1"/>
</dbReference>
<dbReference type="CDD" id="cd06261">
    <property type="entry name" value="TM_PBP2"/>
    <property type="match status" value="1"/>
</dbReference>
<evidence type="ECO:0000256" key="1">
    <source>
        <dbReference type="ARBA" id="ARBA00004651"/>
    </source>
</evidence>
<dbReference type="PANTHER" id="PTHR43744">
    <property type="entry name" value="ABC TRANSPORTER PERMEASE PROTEIN MG189-RELATED-RELATED"/>
    <property type="match status" value="1"/>
</dbReference>
<evidence type="ECO:0000313" key="9">
    <source>
        <dbReference type="EMBL" id="GLX71480.1"/>
    </source>
</evidence>
<keyword evidence="10" id="KW-1185">Reference proteome</keyword>
<feature type="transmembrane region" description="Helical" evidence="7">
    <location>
        <begin position="107"/>
        <end position="129"/>
    </location>
</feature>
<evidence type="ECO:0000256" key="2">
    <source>
        <dbReference type="ARBA" id="ARBA00022448"/>
    </source>
</evidence>
<dbReference type="PROSITE" id="PS50928">
    <property type="entry name" value="ABC_TM1"/>
    <property type="match status" value="1"/>
</dbReference>
<sequence length="275" mass="30797">MNSSKRGNLLIHVILIIVALTTVFPFYWMITTAVKPSDAIFQVPPQMFPKHFTWDYFPKVFELMPMALAYLNSMKIAVLVTVGTLLTSSIAAYAFAKIQFKGSSMLFGVFLATLMIPGQVTLIPLYILFSKIDWIDTHLPLMVPAIMINAYGVFMIKQFMGSIPNGYIESAKIDGASHPRIYWQIMMPLCKPAIITLGLFTFIGNWNNFFGPLIFLNSEKKFTVPLIISSFKGVYTVDWGLLMAASTVAIVPIIILYLLTQKYYVQGIAMSGMKG</sequence>